<dbReference type="PANTHER" id="PTHR47260:SF3">
    <property type="entry name" value="THIOESTERASE FAMILY PROTEIN (AFU_ORTHOLOGUE AFUA_7G03960)"/>
    <property type="match status" value="1"/>
</dbReference>
<protein>
    <submittedName>
        <fullName evidence="2">Aa1aa787-1a26-45b9-95f4-3b2861cfc297</fullName>
    </submittedName>
</protein>
<dbReference type="SUPFAM" id="SSF54637">
    <property type="entry name" value="Thioesterase/thiol ester dehydrase-isomerase"/>
    <property type="match status" value="1"/>
</dbReference>
<reference evidence="2 3" key="1">
    <citation type="submission" date="2018-04" db="EMBL/GenBank/DDBJ databases">
        <authorList>
            <person name="Huttner S."/>
            <person name="Dainat J."/>
        </authorList>
    </citation>
    <scope>NUCLEOTIDE SEQUENCE [LARGE SCALE GENOMIC DNA]</scope>
</reference>
<evidence type="ECO:0000256" key="1">
    <source>
        <dbReference type="SAM" id="MobiDB-lite"/>
    </source>
</evidence>
<evidence type="ECO:0000313" key="3">
    <source>
        <dbReference type="Proteomes" id="UP000289323"/>
    </source>
</evidence>
<dbReference type="Gene3D" id="3.10.129.10">
    <property type="entry name" value="Hotdog Thioesterase"/>
    <property type="match status" value="1"/>
</dbReference>
<dbReference type="Proteomes" id="UP000289323">
    <property type="component" value="Unassembled WGS sequence"/>
</dbReference>
<dbReference type="InterPro" id="IPR029069">
    <property type="entry name" value="HotDog_dom_sf"/>
</dbReference>
<name>A0A3S4BLR9_9PEZI</name>
<evidence type="ECO:0000313" key="2">
    <source>
        <dbReference type="EMBL" id="SPQ23541.1"/>
    </source>
</evidence>
<gene>
    <name evidence="2" type="ORF">TT172_LOCUS5960</name>
</gene>
<feature type="compositionally biased region" description="Basic and acidic residues" evidence="1">
    <location>
        <begin position="1"/>
        <end position="13"/>
    </location>
</feature>
<dbReference type="PANTHER" id="PTHR47260">
    <property type="entry name" value="UPF0644 PROTEIN PB2B4.06"/>
    <property type="match status" value="1"/>
</dbReference>
<accession>A0A3S4BLR9</accession>
<feature type="region of interest" description="Disordered" evidence="1">
    <location>
        <begin position="1"/>
        <end position="35"/>
    </location>
</feature>
<organism evidence="2 3">
    <name type="scientific">Thermothielavioides terrestris</name>
    <dbReference type="NCBI Taxonomy" id="2587410"/>
    <lineage>
        <taxon>Eukaryota</taxon>
        <taxon>Fungi</taxon>
        <taxon>Dikarya</taxon>
        <taxon>Ascomycota</taxon>
        <taxon>Pezizomycotina</taxon>
        <taxon>Sordariomycetes</taxon>
        <taxon>Sordariomycetidae</taxon>
        <taxon>Sordariales</taxon>
        <taxon>Chaetomiaceae</taxon>
        <taxon>Thermothielavioides</taxon>
    </lineage>
</organism>
<dbReference type="AlphaFoldDB" id="A0A3S4BLR9"/>
<dbReference type="EMBL" id="OUUZ01000011">
    <property type="protein sequence ID" value="SPQ23541.1"/>
    <property type="molecule type" value="Genomic_DNA"/>
</dbReference>
<sequence length="183" mass="19852">MESSRDSRGDEPQSHTQQGGQHIEKPAHSCPEGHNQVIQDPLAHFLAIPWTAKLLEDPAAFDIAVVDRRLLPTGDKQFIRSVLNSPTTVRACVVFWMRMPTTPPAQGAPPISKSRALLQGGGPQNGEDPEKPFLLFNALVDLGEDLCGYRGVLHGGLTAVLLDETMCSVSDSLGCEFSGDFYN</sequence>
<dbReference type="InterPro" id="IPR052061">
    <property type="entry name" value="PTE-AB_protein"/>
</dbReference>
<proteinExistence type="predicted"/>